<evidence type="ECO:0000256" key="2">
    <source>
        <dbReference type="SAM" id="Phobius"/>
    </source>
</evidence>
<organism evidence="3 4">
    <name type="scientific">Prevotella herbatica</name>
    <dbReference type="NCBI Taxonomy" id="2801997"/>
    <lineage>
        <taxon>Bacteria</taxon>
        <taxon>Pseudomonadati</taxon>
        <taxon>Bacteroidota</taxon>
        <taxon>Bacteroidia</taxon>
        <taxon>Bacteroidales</taxon>
        <taxon>Prevotellaceae</taxon>
        <taxon>Prevotella</taxon>
    </lineage>
</organism>
<evidence type="ECO:0008006" key="5">
    <source>
        <dbReference type="Google" id="ProtNLM"/>
    </source>
</evidence>
<keyword evidence="2" id="KW-0812">Transmembrane</keyword>
<feature type="compositionally biased region" description="Basic and acidic residues" evidence="1">
    <location>
        <begin position="126"/>
        <end position="158"/>
    </location>
</feature>
<evidence type="ECO:0000256" key="1">
    <source>
        <dbReference type="SAM" id="MobiDB-lite"/>
    </source>
</evidence>
<protein>
    <recommendedName>
        <fullName evidence="5">Pyruvate ferredoxin oxidoreductase</fullName>
    </recommendedName>
</protein>
<proteinExistence type="predicted"/>
<reference evidence="3 4" key="1">
    <citation type="journal article" date="2022" name="Int. J. Syst. Evol. Microbiol.">
        <title>Prevotella herbatica sp. nov., a plant polysaccharide-decomposing anaerobic bacterium isolated from a methanogenic reactor.</title>
        <authorList>
            <person name="Uek A."/>
            <person name="Tonouchi A."/>
            <person name="Kaku N."/>
            <person name="Ueki K."/>
        </authorList>
    </citation>
    <scope>NUCLEOTIDE SEQUENCE [LARGE SCALE GENOMIC DNA]</scope>
    <source>
        <strain evidence="3 4">WR041</strain>
    </source>
</reference>
<feature type="region of interest" description="Disordered" evidence="1">
    <location>
        <begin position="126"/>
        <end position="159"/>
    </location>
</feature>
<dbReference type="EMBL" id="AP024484">
    <property type="protein sequence ID" value="BCS85327.1"/>
    <property type="molecule type" value="Genomic_DNA"/>
</dbReference>
<gene>
    <name evidence="3" type="ORF">prwr041_12200</name>
</gene>
<dbReference type="Proteomes" id="UP001319045">
    <property type="component" value="Chromosome"/>
</dbReference>
<accession>A0ABM7NY46</accession>
<dbReference type="RefSeq" id="WP_207155478.1">
    <property type="nucleotide sequence ID" value="NZ_AP024484.1"/>
</dbReference>
<evidence type="ECO:0000313" key="4">
    <source>
        <dbReference type="Proteomes" id="UP001319045"/>
    </source>
</evidence>
<keyword evidence="2" id="KW-1133">Transmembrane helix</keyword>
<keyword evidence="4" id="KW-1185">Reference proteome</keyword>
<sequence>MKQTLINKYFEGISTQDEEKQLKSLLQQIPFEKLSSQEKDLLAMLCIDFSCDDDEDIFSEDHSAEYNHIIQKQNDIQTIVEELPQTTKDTKEKPKIISLVWKISAVAAVVALIFTLSLPLMKQGDKTVAETKPKIENKETKEKATEEDTKNMSKDSVDNKVPSTKKFVRQPIYRPLMAKIKATKVEEKDSTPINVSNIPTVNNQVAADKLDDTSKQRRKRVDDIVNHYMASVDYNDPF</sequence>
<feature type="transmembrane region" description="Helical" evidence="2">
    <location>
        <begin position="99"/>
        <end position="121"/>
    </location>
</feature>
<name>A0ABM7NY46_9BACT</name>
<keyword evidence="2" id="KW-0472">Membrane</keyword>
<evidence type="ECO:0000313" key="3">
    <source>
        <dbReference type="EMBL" id="BCS85327.1"/>
    </source>
</evidence>